<dbReference type="InterPro" id="IPR016162">
    <property type="entry name" value="Ald_DH_N"/>
</dbReference>
<dbReference type="GO" id="GO:0008774">
    <property type="term" value="F:acetaldehyde dehydrogenase (acetylating) activity"/>
    <property type="evidence" value="ECO:0007669"/>
    <property type="project" value="InterPro"/>
</dbReference>
<dbReference type="SUPFAM" id="SSF53720">
    <property type="entry name" value="ALDH-like"/>
    <property type="match status" value="1"/>
</dbReference>
<dbReference type="EMBL" id="UOGE01000040">
    <property type="protein sequence ID" value="VAX19160.1"/>
    <property type="molecule type" value="Genomic_DNA"/>
</dbReference>
<gene>
    <name evidence="3" type="ORF">MNBD_NITROSPINAE02-599</name>
</gene>
<feature type="domain" description="Aldehyde dehydrogenase" evidence="2">
    <location>
        <begin position="51"/>
        <end position="309"/>
    </location>
</feature>
<evidence type="ECO:0000259" key="2">
    <source>
        <dbReference type="Pfam" id="PF00171"/>
    </source>
</evidence>
<dbReference type="InterPro" id="IPR012408">
    <property type="entry name" value="Acetald_propionald_DH-rel"/>
</dbReference>
<dbReference type="CDD" id="cd07121">
    <property type="entry name" value="ALDH_EutE"/>
    <property type="match status" value="1"/>
</dbReference>
<dbReference type="InterPro" id="IPR015590">
    <property type="entry name" value="Aldehyde_DH_dom"/>
</dbReference>
<dbReference type="AlphaFoldDB" id="A0A3B1C8E4"/>
<evidence type="ECO:0000313" key="3">
    <source>
        <dbReference type="EMBL" id="VAX19160.1"/>
    </source>
</evidence>
<dbReference type="Gene3D" id="3.40.309.10">
    <property type="entry name" value="Aldehyde Dehydrogenase, Chain A, domain 2"/>
    <property type="match status" value="1"/>
</dbReference>
<dbReference type="Pfam" id="PF00171">
    <property type="entry name" value="Aldedh"/>
    <property type="match status" value="2"/>
</dbReference>
<dbReference type="NCBIfam" id="NF011927">
    <property type="entry name" value="PRK15398.1"/>
    <property type="match status" value="1"/>
</dbReference>
<name>A0A3B1C8E4_9ZZZZ</name>
<proteinExistence type="predicted"/>
<dbReference type="InterPro" id="IPR016163">
    <property type="entry name" value="Ald_DH_C"/>
</dbReference>
<reference evidence="3" key="1">
    <citation type="submission" date="2018-06" db="EMBL/GenBank/DDBJ databases">
        <authorList>
            <person name="Zhirakovskaya E."/>
        </authorList>
    </citation>
    <scope>NUCLEOTIDE SEQUENCE</scope>
</reference>
<evidence type="ECO:0000256" key="1">
    <source>
        <dbReference type="ARBA" id="ARBA00023027"/>
    </source>
</evidence>
<dbReference type="PANTHER" id="PTHR11699">
    <property type="entry name" value="ALDEHYDE DEHYDROGENASE-RELATED"/>
    <property type="match status" value="1"/>
</dbReference>
<organism evidence="3">
    <name type="scientific">hydrothermal vent metagenome</name>
    <dbReference type="NCBI Taxonomy" id="652676"/>
    <lineage>
        <taxon>unclassified sequences</taxon>
        <taxon>metagenomes</taxon>
        <taxon>ecological metagenomes</taxon>
    </lineage>
</organism>
<sequence length="486" mass="51562">MKLGKDQIADIVTRVAARLEAGKDDCEERGMGDDAGKASLAPDDGIGLYDTLEEAVAAAKASFVSLGAMSLEARKRIIDSMRAVIRAQIRPLSEMAVSETGYGRVEDKVIKNTLAVDKTPGTEILNPQAFTGDNGIAIMERAPYGVIGSIAPVTNPVATVISNAIGMIAGGNAVVFNAHPAAKGITGRVISLFNSAIIKAGGPANLITAVRVPTIQTAQELMKHPDIRLLCVTGGPAVVKVAMNSGKKAICAGPGNPPVVVDETANIDDAARHIVAGASFDNNIVCVVEKEVICVDSVAGSLKEAMKKHGAFELNQMRIRKLEKLVIERAPSEPGDHGVINKKWVGQDAAKILRAIGVETDEDVKLIILDVPKEHPLVKMEQLMPVLPIARVKNVDEAIDFALEVERGFGHTAVMHSTNIDNLSKMARVINTSIFIKNGPAVAGLGFGGEGYTSFTIASPTGEGLTTALNFTRERRCTLKDRFRII</sequence>
<feature type="domain" description="Aldehyde dehydrogenase" evidence="2">
    <location>
        <begin position="367"/>
        <end position="454"/>
    </location>
</feature>
<dbReference type="InterPro" id="IPR016161">
    <property type="entry name" value="Ald_DH/histidinol_DH"/>
</dbReference>
<protein>
    <submittedName>
        <fullName evidence="3">CoA-acylating propionaldehyde dehydrogenase</fullName>
    </submittedName>
</protein>
<dbReference type="Gene3D" id="3.40.605.10">
    <property type="entry name" value="Aldehyde Dehydrogenase, Chain A, domain 1"/>
    <property type="match status" value="1"/>
</dbReference>
<dbReference type="PIRSF" id="PIRSF036410">
    <property type="entry name" value="EutE_PduP"/>
    <property type="match status" value="1"/>
</dbReference>
<accession>A0A3B1C8E4</accession>
<keyword evidence="1" id="KW-0520">NAD</keyword>